<sequence length="300" mass="34469">MKKILYILTFLLFAQFATAQELLANVNINTQQLPGSNVQTYKVLERDVRDFINKTSWTGKTLENFEKVKCNFSMIITGRDGNRFSGSIVVQSVRPVFNSTYESPILNINDTKMSFEYVENENLIFNERQFSGKNLTDIISFYVYLILGYDADTFQQNGGQQHFAKALLVSQNAQNRGYDGWSQIDGPKSRGSLIDDIVNPNFATLHNINYAYHRSGLDNMYLQDQSQPKKIIADALLKLKTYESTFQQNYAINLFLDVKSPEIFNIFDSNNNGAVNMQEIKQLMTTFSPKNIDTKWSKWK</sequence>
<dbReference type="SUPFAM" id="SSF47473">
    <property type="entry name" value="EF-hand"/>
    <property type="match status" value="1"/>
</dbReference>
<evidence type="ECO:0000256" key="1">
    <source>
        <dbReference type="SAM" id="SignalP"/>
    </source>
</evidence>
<dbReference type="InterPro" id="IPR002048">
    <property type="entry name" value="EF_hand_dom"/>
</dbReference>
<evidence type="ECO:0000259" key="2">
    <source>
        <dbReference type="PROSITE" id="PS50222"/>
    </source>
</evidence>
<dbReference type="PROSITE" id="PS50222">
    <property type="entry name" value="EF_HAND_2"/>
    <property type="match status" value="1"/>
</dbReference>
<comment type="caution">
    <text evidence="3">The sequence shown here is derived from an EMBL/GenBank/DDBJ whole genome shotgun (WGS) entry which is preliminary data.</text>
</comment>
<dbReference type="Proteomes" id="UP000610746">
    <property type="component" value="Unassembled WGS sequence"/>
</dbReference>
<proteinExistence type="predicted"/>
<dbReference type="InterPro" id="IPR018247">
    <property type="entry name" value="EF_Hand_1_Ca_BS"/>
</dbReference>
<evidence type="ECO:0000313" key="4">
    <source>
        <dbReference type="Proteomes" id="UP000610746"/>
    </source>
</evidence>
<feature type="signal peptide" evidence="1">
    <location>
        <begin position="1"/>
        <end position="19"/>
    </location>
</feature>
<reference evidence="3" key="1">
    <citation type="submission" date="2020-05" db="EMBL/GenBank/DDBJ databases">
        <title>Genomic Encyclopedia of Type Strains, Phase IV (KMG-V): Genome sequencing to study the core and pangenomes of soil and plant-associated prokaryotes.</title>
        <authorList>
            <person name="Whitman W."/>
        </authorList>
    </citation>
    <scope>NUCLEOTIDE SEQUENCE</scope>
    <source>
        <strain evidence="3">16F</strain>
    </source>
</reference>
<keyword evidence="1" id="KW-0732">Signal</keyword>
<gene>
    <name evidence="3" type="ORF">HNQ03_002461</name>
</gene>
<dbReference type="AlphaFoldDB" id="A0A8J8GBA3"/>
<keyword evidence="4" id="KW-1185">Reference proteome</keyword>
<dbReference type="InterPro" id="IPR011992">
    <property type="entry name" value="EF-hand-dom_pair"/>
</dbReference>
<dbReference type="InterPro" id="IPR032274">
    <property type="entry name" value="DUF4835"/>
</dbReference>
<dbReference type="EMBL" id="JABSNO010000020">
    <property type="protein sequence ID" value="NRS93372.1"/>
    <property type="molecule type" value="Genomic_DNA"/>
</dbReference>
<organism evidence="3 4">
    <name type="scientific">Frigoriflavimonas asaccharolytica</name>
    <dbReference type="NCBI Taxonomy" id="2735899"/>
    <lineage>
        <taxon>Bacteria</taxon>
        <taxon>Pseudomonadati</taxon>
        <taxon>Bacteroidota</taxon>
        <taxon>Flavobacteriia</taxon>
        <taxon>Flavobacteriales</taxon>
        <taxon>Weeksellaceae</taxon>
        <taxon>Frigoriflavimonas</taxon>
    </lineage>
</organism>
<protein>
    <recommendedName>
        <fullName evidence="2">EF-hand domain-containing protein</fullName>
    </recommendedName>
</protein>
<accession>A0A8J8GBA3</accession>
<dbReference type="Pfam" id="PF16119">
    <property type="entry name" value="DUF4835"/>
    <property type="match status" value="1"/>
</dbReference>
<dbReference type="PROSITE" id="PS00018">
    <property type="entry name" value="EF_HAND_1"/>
    <property type="match status" value="1"/>
</dbReference>
<feature type="domain" description="EF-hand" evidence="2">
    <location>
        <begin position="262"/>
        <end position="290"/>
    </location>
</feature>
<dbReference type="RefSeq" id="WP_173779938.1">
    <property type="nucleotide sequence ID" value="NZ_JABSNO010000020.1"/>
</dbReference>
<evidence type="ECO:0000313" key="3">
    <source>
        <dbReference type="EMBL" id="NRS93372.1"/>
    </source>
</evidence>
<name>A0A8J8GBA3_9FLAO</name>
<dbReference type="GO" id="GO:0005509">
    <property type="term" value="F:calcium ion binding"/>
    <property type="evidence" value="ECO:0007669"/>
    <property type="project" value="InterPro"/>
</dbReference>
<feature type="chain" id="PRO_5035314176" description="EF-hand domain-containing protein" evidence="1">
    <location>
        <begin position="20"/>
        <end position="300"/>
    </location>
</feature>